<dbReference type="Proteomes" id="UP000035017">
    <property type="component" value="Unassembled WGS sequence"/>
</dbReference>
<feature type="chain" id="PRO_5002214133" evidence="1">
    <location>
        <begin position="25"/>
        <end position="356"/>
    </location>
</feature>
<evidence type="ECO:0000259" key="2">
    <source>
        <dbReference type="Pfam" id="PF07143"/>
    </source>
</evidence>
<proteinExistence type="predicted"/>
<dbReference type="Pfam" id="PF07143">
    <property type="entry name" value="CrtC"/>
    <property type="match status" value="1"/>
</dbReference>
<dbReference type="Gene3D" id="2.40.370.10">
    <property type="entry name" value="AttH-like domain"/>
    <property type="match status" value="2"/>
</dbReference>
<feature type="signal peptide" evidence="1">
    <location>
        <begin position="1"/>
        <end position="24"/>
    </location>
</feature>
<accession>A0A0D0K5J6</accession>
<evidence type="ECO:0000313" key="4">
    <source>
        <dbReference type="Proteomes" id="UP000035017"/>
    </source>
</evidence>
<dbReference type="SUPFAM" id="SSF159245">
    <property type="entry name" value="AttH-like"/>
    <property type="match status" value="1"/>
</dbReference>
<dbReference type="EMBL" id="JXQV01000006">
    <property type="protein sequence ID" value="KIQ03803.1"/>
    <property type="molecule type" value="Genomic_DNA"/>
</dbReference>
<feature type="domain" description="AttH" evidence="2">
    <location>
        <begin position="60"/>
        <end position="232"/>
    </location>
</feature>
<dbReference type="OrthoDB" id="9770826at2"/>
<dbReference type="Pfam" id="PF17186">
    <property type="entry name" value="Lipocalin_9"/>
    <property type="match status" value="1"/>
</dbReference>
<protein>
    <submittedName>
        <fullName evidence="3">Iron ABC transporter permease</fullName>
    </submittedName>
</protein>
<organism evidence="3 4">
    <name type="scientific">Agrobacterium tumefaciens</name>
    <dbReference type="NCBI Taxonomy" id="358"/>
    <lineage>
        <taxon>Bacteria</taxon>
        <taxon>Pseudomonadati</taxon>
        <taxon>Pseudomonadota</taxon>
        <taxon>Alphaproteobacteria</taxon>
        <taxon>Hyphomicrobiales</taxon>
        <taxon>Rhizobiaceae</taxon>
        <taxon>Rhizobium/Agrobacterium group</taxon>
        <taxon>Agrobacterium</taxon>
        <taxon>Agrobacterium tumefaciens complex</taxon>
    </lineage>
</organism>
<sequence length="356" mass="38751">MNARILRVLMMLLVLACLPGGTLAQGFAGLGSDAQGFQMPVRGTALSFPKDHGPHPDFRIEWWYVTANLQTEDGTPLGIQWTLFRSALAPENAQGWASPQIWIGHAAATTASRHYVAERLGRGGVGQAGVTETPFEAWIDDWQMKTLPNDGRDPLDRIELGARGNDFGYQLTLSAKGPLVAQGDKGYSVKSASGQASYYYSQPFYEVTGTVTLDGAPVKVTGKAWLDREWSSQPLASDQTGWDWFSLHLPSGEKLMAFRLRDAGAGYTSGNWISATGETTPLLPGDVMLEPVRSASVNGKDVPVEWRVRVPGKGLDITTRALNEQAWMKTSMPYWEGPISFDGSAKGVGYLEMTGY</sequence>
<evidence type="ECO:0000256" key="1">
    <source>
        <dbReference type="SAM" id="SignalP"/>
    </source>
</evidence>
<dbReference type="PANTHER" id="PTHR38591:SF1">
    <property type="entry name" value="BLL1000 PROTEIN"/>
    <property type="match status" value="1"/>
</dbReference>
<reference evidence="3 4" key="1">
    <citation type="submission" date="2014-12" db="EMBL/GenBank/DDBJ databases">
        <title>16Stimator: statistical estimation of ribosomal gene copy numbers from draft genome assemblies.</title>
        <authorList>
            <person name="Perisin M.A."/>
            <person name="Vetter M."/>
            <person name="Gilbert J.A."/>
            <person name="Bergelson J."/>
        </authorList>
    </citation>
    <scope>NUCLEOTIDE SEQUENCE [LARGE SCALE GENOMIC DNA]</scope>
    <source>
        <strain evidence="3 4">MEJ076</strain>
    </source>
</reference>
<dbReference type="InterPro" id="IPR023374">
    <property type="entry name" value="AttH-like_dom_sf"/>
</dbReference>
<comment type="caution">
    <text evidence="3">The sequence shown here is derived from an EMBL/GenBank/DDBJ whole genome shotgun (WGS) entry which is preliminary data.</text>
</comment>
<dbReference type="PANTHER" id="PTHR38591">
    <property type="entry name" value="HYDROLASE"/>
    <property type="match status" value="1"/>
</dbReference>
<dbReference type="AlphaFoldDB" id="A0A0D0K5J6"/>
<name>A0A0D0K5J6_AGRTU</name>
<dbReference type="InterPro" id="IPR010791">
    <property type="entry name" value="AttH_dom"/>
</dbReference>
<keyword evidence="1" id="KW-0732">Signal</keyword>
<gene>
    <name evidence="3" type="ORF">RU07_07345</name>
</gene>
<evidence type="ECO:0000313" key="3">
    <source>
        <dbReference type="EMBL" id="KIQ03803.1"/>
    </source>
</evidence>